<evidence type="ECO:0000313" key="3">
    <source>
        <dbReference type="Proteomes" id="UP000655287"/>
    </source>
</evidence>
<organism evidence="2 3">
    <name type="scientific">Sphaerisporangium rufum</name>
    <dbReference type="NCBI Taxonomy" id="1381558"/>
    <lineage>
        <taxon>Bacteria</taxon>
        <taxon>Bacillati</taxon>
        <taxon>Actinomycetota</taxon>
        <taxon>Actinomycetes</taxon>
        <taxon>Streptosporangiales</taxon>
        <taxon>Streptosporangiaceae</taxon>
        <taxon>Sphaerisporangium</taxon>
    </lineage>
</organism>
<keyword evidence="1" id="KW-1133">Transmembrane helix</keyword>
<keyword evidence="1" id="KW-0472">Membrane</keyword>
<keyword evidence="1" id="KW-0812">Transmembrane</keyword>
<protein>
    <submittedName>
        <fullName evidence="2">Uncharacterized protein</fullName>
    </submittedName>
</protein>
<reference evidence="2" key="1">
    <citation type="submission" date="2021-01" db="EMBL/GenBank/DDBJ databases">
        <title>Whole genome shotgun sequence of Sphaerisporangium rufum NBRC 109079.</title>
        <authorList>
            <person name="Komaki H."/>
            <person name="Tamura T."/>
        </authorList>
    </citation>
    <scope>NUCLEOTIDE SEQUENCE</scope>
    <source>
        <strain evidence="2">NBRC 109079</strain>
    </source>
</reference>
<accession>A0A919UYA4</accession>
<name>A0A919UYA4_9ACTN</name>
<proteinExistence type="predicted"/>
<sequence length="229" mass="24065">MNRTFHDKLLDELKADIAARAGQAPVQVAAGRRIHRRVLAGAGVLGVAAAAAVIVPLTVTSPAPAYAVTKQPDGTVFLKIKELRDPEGAERELAAAGVRADITYLPLGRACQEPRYTRAPGSTVDIPEEDLESKDPAVQRRVRAAIRRADATAPVGTGHGGVTFRPSRIEPGQTVVVVLMENTETPTVEKPGVVWQFSYGVATGQVPPCVPVDDPGAFDIGDATPPPGS</sequence>
<dbReference type="Proteomes" id="UP000655287">
    <property type="component" value="Unassembled WGS sequence"/>
</dbReference>
<dbReference type="EMBL" id="BOOU01000041">
    <property type="protein sequence ID" value="GII77846.1"/>
    <property type="molecule type" value="Genomic_DNA"/>
</dbReference>
<dbReference type="AlphaFoldDB" id="A0A919UYA4"/>
<keyword evidence="3" id="KW-1185">Reference proteome</keyword>
<evidence type="ECO:0000313" key="2">
    <source>
        <dbReference type="EMBL" id="GII77846.1"/>
    </source>
</evidence>
<dbReference type="RefSeq" id="WP_203984861.1">
    <property type="nucleotide sequence ID" value="NZ_BOOU01000041.1"/>
</dbReference>
<feature type="transmembrane region" description="Helical" evidence="1">
    <location>
        <begin position="38"/>
        <end position="59"/>
    </location>
</feature>
<comment type="caution">
    <text evidence="2">The sequence shown here is derived from an EMBL/GenBank/DDBJ whole genome shotgun (WGS) entry which is preliminary data.</text>
</comment>
<gene>
    <name evidence="2" type="ORF">Sru01_28280</name>
</gene>
<evidence type="ECO:0000256" key="1">
    <source>
        <dbReference type="SAM" id="Phobius"/>
    </source>
</evidence>